<evidence type="ECO:0000313" key="3">
    <source>
        <dbReference type="EMBL" id="MFH4978617.1"/>
    </source>
</evidence>
<proteinExistence type="predicted"/>
<keyword evidence="2" id="KW-0732">Signal</keyword>
<feature type="transmembrane region" description="Helical" evidence="1">
    <location>
        <begin position="181"/>
        <end position="200"/>
    </location>
</feature>
<dbReference type="PANTHER" id="PTHR34722:SF4">
    <property type="entry name" value="HOMOLOG OF ODR-2 (TWO)-RELATED"/>
    <property type="match status" value="1"/>
</dbReference>
<accession>A0ABD6EPL3</accession>
<sequence length="205" mass="23354">MKCSLTVAVLTILCNLSVFSSMTDIEFFVTSRLGASSKKFECYSCMSLSYQENWAHLQKIYVRPKVFSNHCNDPLVKHDIPTIPCTTACVSLLEPNVEAGIFIGYKFIRGCLDRILQNGFNETALQTYRFHQAKQCRKLPRAQLYNPVKDKFYPVFGDVQLCTCCSDRCNGSPTSRRCSTYNMLFIIIIFLFAHLLYVSASLPSY</sequence>
<dbReference type="Proteomes" id="UP001608902">
    <property type="component" value="Unassembled WGS sequence"/>
</dbReference>
<dbReference type="Pfam" id="PF06579">
    <property type="entry name" value="Ly-6_related"/>
    <property type="match status" value="1"/>
</dbReference>
<keyword evidence="1" id="KW-1133">Transmembrane helix</keyword>
<dbReference type="InterPro" id="IPR010558">
    <property type="entry name" value="Ly-6-related"/>
</dbReference>
<protein>
    <submittedName>
        <fullName evidence="3">Uncharacterized protein</fullName>
    </submittedName>
</protein>
<evidence type="ECO:0000256" key="1">
    <source>
        <dbReference type="SAM" id="Phobius"/>
    </source>
</evidence>
<gene>
    <name evidence="3" type="ORF">AB6A40_005326</name>
</gene>
<keyword evidence="4" id="KW-1185">Reference proteome</keyword>
<feature type="chain" id="PRO_5044854599" evidence="2">
    <location>
        <begin position="21"/>
        <end position="205"/>
    </location>
</feature>
<dbReference type="EMBL" id="JBGFUD010003346">
    <property type="protein sequence ID" value="MFH4978617.1"/>
    <property type="molecule type" value="Genomic_DNA"/>
</dbReference>
<reference evidence="3 4" key="1">
    <citation type="submission" date="2024-08" db="EMBL/GenBank/DDBJ databases">
        <title>Gnathostoma spinigerum genome.</title>
        <authorList>
            <person name="Gonzalez-Bertolin B."/>
            <person name="Monzon S."/>
            <person name="Zaballos A."/>
            <person name="Jimenez P."/>
            <person name="Dekumyoy P."/>
            <person name="Varona S."/>
            <person name="Cuesta I."/>
            <person name="Sumanam S."/>
            <person name="Adisakwattana P."/>
            <person name="Gasser R.B."/>
            <person name="Hernandez-Gonzalez A."/>
            <person name="Young N.D."/>
            <person name="Perteguer M.J."/>
        </authorList>
    </citation>
    <scope>NUCLEOTIDE SEQUENCE [LARGE SCALE GENOMIC DNA]</scope>
    <source>
        <strain evidence="3">AL3</strain>
        <tissue evidence="3">Liver</tissue>
    </source>
</reference>
<comment type="caution">
    <text evidence="3">The sequence shown here is derived from an EMBL/GenBank/DDBJ whole genome shotgun (WGS) entry which is preliminary data.</text>
</comment>
<name>A0ABD6EPL3_9BILA</name>
<feature type="signal peptide" evidence="2">
    <location>
        <begin position="1"/>
        <end position="20"/>
    </location>
</feature>
<organism evidence="3 4">
    <name type="scientific">Gnathostoma spinigerum</name>
    <dbReference type="NCBI Taxonomy" id="75299"/>
    <lineage>
        <taxon>Eukaryota</taxon>
        <taxon>Metazoa</taxon>
        <taxon>Ecdysozoa</taxon>
        <taxon>Nematoda</taxon>
        <taxon>Chromadorea</taxon>
        <taxon>Rhabditida</taxon>
        <taxon>Spirurina</taxon>
        <taxon>Gnathostomatomorpha</taxon>
        <taxon>Gnathostomatoidea</taxon>
        <taxon>Gnathostomatidae</taxon>
        <taxon>Gnathostoma</taxon>
    </lineage>
</organism>
<dbReference type="PANTHER" id="PTHR34722">
    <property type="entry name" value="HOMOLOG OF ODR-2 (TWO)-RELATED"/>
    <property type="match status" value="1"/>
</dbReference>
<dbReference type="AlphaFoldDB" id="A0ABD6EPL3"/>
<keyword evidence="1" id="KW-0472">Membrane</keyword>
<evidence type="ECO:0000313" key="4">
    <source>
        <dbReference type="Proteomes" id="UP001608902"/>
    </source>
</evidence>
<keyword evidence="1" id="KW-0812">Transmembrane</keyword>
<evidence type="ECO:0000256" key="2">
    <source>
        <dbReference type="SAM" id="SignalP"/>
    </source>
</evidence>